<evidence type="ECO:0000256" key="9">
    <source>
        <dbReference type="ARBA" id="ARBA00025772"/>
    </source>
</evidence>
<dbReference type="InterPro" id="IPR022346">
    <property type="entry name" value="T2SS_GspH"/>
</dbReference>
<feature type="transmembrane region" description="Helical" evidence="11">
    <location>
        <begin position="38"/>
        <end position="57"/>
    </location>
</feature>
<protein>
    <recommendedName>
        <fullName evidence="2">Type II secretion system protein H</fullName>
    </recommendedName>
    <alternativeName>
        <fullName evidence="10">General secretion pathway protein H</fullName>
    </alternativeName>
</protein>
<dbReference type="InterPro" id="IPR012902">
    <property type="entry name" value="N_methyl_site"/>
</dbReference>
<keyword evidence="8 11" id="KW-0472">Membrane</keyword>
<keyword evidence="6 11" id="KW-0812">Transmembrane</keyword>
<dbReference type="Proteomes" id="UP001363010">
    <property type="component" value="Unassembled WGS sequence"/>
</dbReference>
<evidence type="ECO:0000313" key="14">
    <source>
        <dbReference type="Proteomes" id="UP001363010"/>
    </source>
</evidence>
<dbReference type="InterPro" id="IPR045584">
    <property type="entry name" value="Pilin-like"/>
</dbReference>
<evidence type="ECO:0000256" key="4">
    <source>
        <dbReference type="ARBA" id="ARBA00022481"/>
    </source>
</evidence>
<reference evidence="13 14" key="1">
    <citation type="submission" date="2024-03" db="EMBL/GenBank/DDBJ databases">
        <title>Novel species of the genus Variovorax.</title>
        <authorList>
            <person name="Liu Q."/>
            <person name="Xin Y.-H."/>
        </authorList>
    </citation>
    <scope>NUCLEOTIDE SEQUENCE [LARGE SCALE GENOMIC DNA]</scope>
    <source>
        <strain evidence="13 14">KACC 18501</strain>
    </source>
</reference>
<keyword evidence="7 11" id="KW-1133">Transmembrane helix</keyword>
<proteinExistence type="inferred from homology"/>
<dbReference type="NCBIfam" id="TIGR02532">
    <property type="entry name" value="IV_pilin_GFxxxE"/>
    <property type="match status" value="1"/>
</dbReference>
<dbReference type="RefSeq" id="WP_340367892.1">
    <property type="nucleotide sequence ID" value="NZ_JBBKZV010000043.1"/>
</dbReference>
<evidence type="ECO:0000256" key="3">
    <source>
        <dbReference type="ARBA" id="ARBA00022475"/>
    </source>
</evidence>
<feature type="domain" description="General secretion pathway GspH" evidence="12">
    <location>
        <begin position="68"/>
        <end position="192"/>
    </location>
</feature>
<comment type="caution">
    <text evidence="13">The sequence shown here is derived from an EMBL/GenBank/DDBJ whole genome shotgun (WGS) entry which is preliminary data.</text>
</comment>
<evidence type="ECO:0000256" key="5">
    <source>
        <dbReference type="ARBA" id="ARBA00022519"/>
    </source>
</evidence>
<evidence type="ECO:0000256" key="7">
    <source>
        <dbReference type="ARBA" id="ARBA00022989"/>
    </source>
</evidence>
<evidence type="ECO:0000259" key="12">
    <source>
        <dbReference type="Pfam" id="PF12019"/>
    </source>
</evidence>
<accession>A0ABU8W9Y8</accession>
<keyword evidence="4" id="KW-0488">Methylation</keyword>
<evidence type="ECO:0000256" key="8">
    <source>
        <dbReference type="ARBA" id="ARBA00023136"/>
    </source>
</evidence>
<keyword evidence="3" id="KW-1003">Cell membrane</keyword>
<evidence type="ECO:0000256" key="1">
    <source>
        <dbReference type="ARBA" id="ARBA00004377"/>
    </source>
</evidence>
<evidence type="ECO:0000256" key="10">
    <source>
        <dbReference type="ARBA" id="ARBA00030775"/>
    </source>
</evidence>
<dbReference type="Gene3D" id="3.55.40.10">
    <property type="entry name" value="minor pseudopilin epsh domain"/>
    <property type="match status" value="1"/>
</dbReference>
<evidence type="ECO:0000256" key="11">
    <source>
        <dbReference type="SAM" id="Phobius"/>
    </source>
</evidence>
<evidence type="ECO:0000313" key="13">
    <source>
        <dbReference type="EMBL" id="MEJ8826857.1"/>
    </source>
</evidence>
<evidence type="ECO:0000256" key="6">
    <source>
        <dbReference type="ARBA" id="ARBA00022692"/>
    </source>
</evidence>
<comment type="similarity">
    <text evidence="9">Belongs to the GSP H family.</text>
</comment>
<dbReference type="SUPFAM" id="SSF54523">
    <property type="entry name" value="Pili subunits"/>
    <property type="match status" value="1"/>
</dbReference>
<evidence type="ECO:0000256" key="2">
    <source>
        <dbReference type="ARBA" id="ARBA00021549"/>
    </source>
</evidence>
<comment type="subcellular location">
    <subcellularLocation>
        <location evidence="1">Cell inner membrane</location>
        <topology evidence="1">Single-pass membrane protein</topology>
    </subcellularLocation>
</comment>
<dbReference type="EMBL" id="JBBKZV010000043">
    <property type="protein sequence ID" value="MEJ8826857.1"/>
    <property type="molecule type" value="Genomic_DNA"/>
</dbReference>
<keyword evidence="5" id="KW-0997">Cell inner membrane</keyword>
<name>A0ABU8W9Y8_9BURK</name>
<keyword evidence="14" id="KW-1185">Reference proteome</keyword>
<sequence length="204" mass="21388">MTCLFRVVARRRVIPDGGAAHPVFHAPRRMYGVTALELMVVLAVVAILATIAAPSFVDLTQRNRVATEVNAFVGDLQFARAEAIRRGEAVTVCATVTGTNCGATGTAWNNGWLIFNNGDGSNTTIDTGESVIRKQLKWTGTDTFTASGSLSAITYSRDGFALGLPGGAAQLTLRTSPANAKATRCVTLNLAGRQQVLTAGGTCT</sequence>
<organism evidence="13 14">
    <name type="scientific">Variovorax humicola</name>
    <dbReference type="NCBI Taxonomy" id="1769758"/>
    <lineage>
        <taxon>Bacteria</taxon>
        <taxon>Pseudomonadati</taxon>
        <taxon>Pseudomonadota</taxon>
        <taxon>Betaproteobacteria</taxon>
        <taxon>Burkholderiales</taxon>
        <taxon>Comamonadaceae</taxon>
        <taxon>Variovorax</taxon>
    </lineage>
</organism>
<gene>
    <name evidence="13" type="ORF">WKW80_33465</name>
</gene>
<dbReference type="Pfam" id="PF12019">
    <property type="entry name" value="GspH"/>
    <property type="match status" value="1"/>
</dbReference>